<dbReference type="PANTHER" id="PTHR47237:SF1">
    <property type="entry name" value="SLL0310 PROTEIN"/>
    <property type="match status" value="1"/>
</dbReference>
<evidence type="ECO:0000259" key="1">
    <source>
        <dbReference type="PROSITE" id="PS51186"/>
    </source>
</evidence>
<dbReference type="SUPFAM" id="SSF55729">
    <property type="entry name" value="Acyl-CoA N-acyltransferases (Nat)"/>
    <property type="match status" value="1"/>
</dbReference>
<dbReference type="STRING" id="796925.A0A137NSI9"/>
<dbReference type="Pfam" id="PF00583">
    <property type="entry name" value="Acetyltransf_1"/>
    <property type="match status" value="1"/>
</dbReference>
<dbReference type="Gene3D" id="3.40.630.30">
    <property type="match status" value="1"/>
</dbReference>
<dbReference type="PROSITE" id="PS51186">
    <property type="entry name" value="GNAT"/>
    <property type="match status" value="1"/>
</dbReference>
<dbReference type="CDD" id="cd04301">
    <property type="entry name" value="NAT_SF"/>
    <property type="match status" value="1"/>
</dbReference>
<proteinExistence type="predicted"/>
<keyword evidence="3" id="KW-1185">Reference proteome</keyword>
<name>A0A137NSI9_CONC2</name>
<dbReference type="InterPro" id="IPR052729">
    <property type="entry name" value="Acyl/Acetyltrans_Enzymes"/>
</dbReference>
<evidence type="ECO:0000313" key="2">
    <source>
        <dbReference type="EMBL" id="KXN65666.1"/>
    </source>
</evidence>
<dbReference type="EMBL" id="KQ964834">
    <property type="protein sequence ID" value="KXN65666.1"/>
    <property type="molecule type" value="Genomic_DNA"/>
</dbReference>
<dbReference type="PANTHER" id="PTHR47237">
    <property type="entry name" value="SLL0310 PROTEIN"/>
    <property type="match status" value="1"/>
</dbReference>
<dbReference type="Gene3D" id="3.40.630.90">
    <property type="match status" value="1"/>
</dbReference>
<feature type="domain" description="N-acetyltransferase" evidence="1">
    <location>
        <begin position="5"/>
        <end position="141"/>
    </location>
</feature>
<dbReference type="GO" id="GO:0016747">
    <property type="term" value="F:acyltransferase activity, transferring groups other than amino-acyl groups"/>
    <property type="evidence" value="ECO:0007669"/>
    <property type="project" value="InterPro"/>
</dbReference>
<dbReference type="InterPro" id="IPR016181">
    <property type="entry name" value="Acyl_CoA_acyltransferase"/>
</dbReference>
<accession>A0A137NSI9</accession>
<organism evidence="2 3">
    <name type="scientific">Conidiobolus coronatus (strain ATCC 28846 / CBS 209.66 / NRRL 28638)</name>
    <name type="common">Delacroixia coronata</name>
    <dbReference type="NCBI Taxonomy" id="796925"/>
    <lineage>
        <taxon>Eukaryota</taxon>
        <taxon>Fungi</taxon>
        <taxon>Fungi incertae sedis</taxon>
        <taxon>Zoopagomycota</taxon>
        <taxon>Entomophthoromycotina</taxon>
        <taxon>Entomophthoromycetes</taxon>
        <taxon>Entomophthorales</taxon>
        <taxon>Ancylistaceae</taxon>
        <taxon>Conidiobolus</taxon>
    </lineage>
</organism>
<dbReference type="OrthoDB" id="5771378at2759"/>
<dbReference type="Proteomes" id="UP000070444">
    <property type="component" value="Unassembled WGS sequence"/>
</dbReference>
<dbReference type="Pfam" id="PF18014">
    <property type="entry name" value="Acetyltransf_18"/>
    <property type="match status" value="1"/>
</dbReference>
<dbReference type="AlphaFoldDB" id="A0A137NSI9"/>
<protein>
    <recommendedName>
        <fullName evidence="1">N-acetyltransferase domain-containing protein</fullName>
    </recommendedName>
</protein>
<evidence type="ECO:0000313" key="3">
    <source>
        <dbReference type="Proteomes" id="UP000070444"/>
    </source>
</evidence>
<dbReference type="OMA" id="FINETMA"/>
<reference evidence="2 3" key="1">
    <citation type="journal article" date="2015" name="Genome Biol. Evol.">
        <title>Phylogenomic analyses indicate that early fungi evolved digesting cell walls of algal ancestors of land plants.</title>
        <authorList>
            <person name="Chang Y."/>
            <person name="Wang S."/>
            <person name="Sekimoto S."/>
            <person name="Aerts A.L."/>
            <person name="Choi C."/>
            <person name="Clum A."/>
            <person name="LaButti K.M."/>
            <person name="Lindquist E.A."/>
            <person name="Yee Ngan C."/>
            <person name="Ohm R.A."/>
            <person name="Salamov A.A."/>
            <person name="Grigoriev I.V."/>
            <person name="Spatafora J.W."/>
            <person name="Berbee M.L."/>
        </authorList>
    </citation>
    <scope>NUCLEOTIDE SEQUENCE [LARGE SCALE GENOMIC DNA]</scope>
    <source>
        <strain evidence="2 3">NRRL 28638</strain>
    </source>
</reference>
<gene>
    <name evidence="2" type="ORF">CONCODRAFT_12669</name>
</gene>
<dbReference type="InterPro" id="IPR041496">
    <property type="entry name" value="YitH/HolE_GNAT"/>
</dbReference>
<sequence>MTTDFTVRAAKPKEAITIIKDWSIVQKWNPGFLDAIIIQKLYPNGILVGELDGKIISCIIAVPFGDLGYFGVYIVDSEYRGKGYGITTWNQALSNLKDCNIALDAVLDKVELYKKSGFVVPDFLNKRYQGKFDTTDIYKLNESIVPLSKISNEEIAEYERSVNGFYRPEIWEEWKNYEGGNSFAYIQDSKLVGFGQIRPGVDSYKIGPIYAKDSEVAQEITINLIHSIPKDSLVQLDVCSKNAKAMKLAEEFLKFEFVFELQRMWQRDPPKTDYDQYFASLSIEFA</sequence>
<dbReference type="InterPro" id="IPR000182">
    <property type="entry name" value="GNAT_dom"/>
</dbReference>